<evidence type="ECO:0000259" key="2">
    <source>
        <dbReference type="Pfam" id="PF13373"/>
    </source>
</evidence>
<dbReference type="Pfam" id="PF13373">
    <property type="entry name" value="Dsc3_C"/>
    <property type="match status" value="1"/>
</dbReference>
<dbReference type="InterPro" id="IPR025390">
    <property type="entry name" value="Dsc3_C"/>
</dbReference>
<dbReference type="EMBL" id="LT554937">
    <property type="protein sequence ID" value="SAM08785.1"/>
    <property type="molecule type" value="Genomic_DNA"/>
</dbReference>
<dbReference type="AlphaFoldDB" id="A0A168SQP2"/>
<proteinExistence type="predicted"/>
<dbReference type="OrthoDB" id="2556122at2759"/>
<keyword evidence="4" id="KW-1185">Reference proteome</keyword>
<feature type="domain" description="DSC E3 ubiquitin ligase complex subunit 3 C-terminal" evidence="2">
    <location>
        <begin position="51"/>
        <end position="103"/>
    </location>
</feature>
<keyword evidence="1" id="KW-0812">Transmembrane</keyword>
<sequence length="146" mass="16731">MDYDIGLLPEGNNTKQKIPRPAPVFIHCSLSDFKSDQRSNNNRPQVTAPVGFDRLRESGFSEEDVRNIRTRFHRMNGTLQADSSEISEQAITLEEQWMDNTGETLPDGSIICLFWFRESVFTHRHQMGIVAGILINISFGLLHVYY</sequence>
<reference evidence="3" key="1">
    <citation type="submission" date="2016-04" db="EMBL/GenBank/DDBJ databases">
        <authorList>
            <person name="Evans L.H."/>
            <person name="Alamgir A."/>
            <person name="Owens N."/>
            <person name="Weber N.D."/>
            <person name="Virtaneva K."/>
            <person name="Barbian K."/>
            <person name="Babar A."/>
            <person name="Rosenke K."/>
        </authorList>
    </citation>
    <scope>NUCLEOTIDE SEQUENCE [LARGE SCALE GENOMIC DNA]</scope>
    <source>
        <strain evidence="3">CBS 101.48</strain>
    </source>
</reference>
<dbReference type="OMA" id="RERFHRW"/>
<name>A0A168SQP2_ABSGL</name>
<keyword evidence="1" id="KW-0472">Membrane</keyword>
<dbReference type="PANTHER" id="PTHR28049">
    <property type="entry name" value="TRANSMEMBRANE PROTEIN YOR223W"/>
    <property type="match status" value="1"/>
</dbReference>
<accession>A0A168SQP2</accession>
<feature type="transmembrane region" description="Helical" evidence="1">
    <location>
        <begin position="127"/>
        <end position="145"/>
    </location>
</feature>
<organism evidence="3">
    <name type="scientific">Absidia glauca</name>
    <name type="common">Pin mould</name>
    <dbReference type="NCBI Taxonomy" id="4829"/>
    <lineage>
        <taxon>Eukaryota</taxon>
        <taxon>Fungi</taxon>
        <taxon>Fungi incertae sedis</taxon>
        <taxon>Mucoromycota</taxon>
        <taxon>Mucoromycotina</taxon>
        <taxon>Mucoromycetes</taxon>
        <taxon>Mucorales</taxon>
        <taxon>Cunninghamellaceae</taxon>
        <taxon>Absidia</taxon>
    </lineage>
</organism>
<dbReference type="FunCoup" id="A0A168SQP2">
    <property type="interactions" value="9"/>
</dbReference>
<dbReference type="InParanoid" id="A0A168SQP2"/>
<dbReference type="PANTHER" id="PTHR28049:SF1">
    <property type="entry name" value="DSC E3 UBIQUITIN LIGASE COMPLEX SUBUNIT 3"/>
    <property type="match status" value="1"/>
</dbReference>
<dbReference type="GO" id="GO:0005783">
    <property type="term" value="C:endoplasmic reticulum"/>
    <property type="evidence" value="ECO:0007669"/>
    <property type="project" value="TreeGrafter"/>
</dbReference>
<dbReference type="InterPro" id="IPR045226">
    <property type="entry name" value="Dsc3"/>
</dbReference>
<evidence type="ECO:0000313" key="4">
    <source>
        <dbReference type="Proteomes" id="UP000078561"/>
    </source>
</evidence>
<gene>
    <name evidence="3" type="primary">ABSGL_14451.1 scaffold 14663</name>
</gene>
<evidence type="ECO:0000256" key="1">
    <source>
        <dbReference type="SAM" id="Phobius"/>
    </source>
</evidence>
<keyword evidence="1" id="KW-1133">Transmembrane helix</keyword>
<dbReference type="Proteomes" id="UP000078561">
    <property type="component" value="Unassembled WGS sequence"/>
</dbReference>
<evidence type="ECO:0000313" key="3">
    <source>
        <dbReference type="EMBL" id="SAM08785.1"/>
    </source>
</evidence>
<dbReference type="GO" id="GO:0044695">
    <property type="term" value="C:Dsc E3 ubiquitin ligase complex"/>
    <property type="evidence" value="ECO:0007669"/>
    <property type="project" value="InterPro"/>
</dbReference>
<protein>
    <recommendedName>
        <fullName evidence="2">DSC E3 ubiquitin ligase complex subunit 3 C-terminal domain-containing protein</fullName>
    </recommendedName>
</protein>